<dbReference type="PANTHER" id="PTHR46112:SF8">
    <property type="entry name" value="CYTOPLASMIC PEPTIDASE PEPQ-RELATED"/>
    <property type="match status" value="1"/>
</dbReference>
<dbReference type="Pfam" id="PF00557">
    <property type="entry name" value="Peptidase_M24"/>
    <property type="match status" value="1"/>
</dbReference>
<gene>
    <name evidence="2" type="ORF">HYR64_10720</name>
</gene>
<comment type="caution">
    <text evidence="2">The sequence shown here is derived from an EMBL/GenBank/DDBJ whole genome shotgun (WGS) entry which is preliminary data.</text>
</comment>
<proteinExistence type="predicted"/>
<dbReference type="GO" id="GO:0004177">
    <property type="term" value="F:aminopeptidase activity"/>
    <property type="evidence" value="ECO:0007669"/>
    <property type="project" value="UniProtKB-KW"/>
</dbReference>
<dbReference type="Proteomes" id="UP000727962">
    <property type="component" value="Unassembled WGS sequence"/>
</dbReference>
<keyword evidence="2" id="KW-0645">Protease</keyword>
<keyword evidence="2" id="KW-0378">Hydrolase</keyword>
<dbReference type="SUPFAM" id="SSF53092">
    <property type="entry name" value="Creatinase/prolidase N-terminal domain"/>
    <property type="match status" value="1"/>
</dbReference>
<dbReference type="InterPro" id="IPR050659">
    <property type="entry name" value="Peptidase_M24B"/>
</dbReference>
<sequence length="406" mass="44056">MSAITREKLQQAAPLVSEAGLDAWLTLVRETSDGVDPILPLLFEGNFVWQSALLVGRDGRRIAIAGKYDAEAVAATAEWDEVIPYVEGIREPLVETLGRLTSAERPRIGVNFSTSDDKADGLTHGMFVLLESYLEGTRFAGSLVSAEDVCRRLRARKSAEEVRRIRAAIAETDRLFAEIERFAQVGVSEKAVYDQVQRLIRERGFGFAWAPSGDPIVNSGPDSMIGHGTPSASITIQPGHIFHVDLGIERDGFCSDMQRCWYVPRAGESSPPPAVQRAFEAVRDAIQAAFASLRPGVAGWEVDEVARQALVKAGFPEYFHALGHQVGRVAHDGGAVLGPRWPRYGNTPTIPVEAGEIYTLEPSVLVEGYGMLGLEEMALVTESGAEWLTSPQRTLGMISSTAPALA</sequence>
<dbReference type="InterPro" id="IPR000994">
    <property type="entry name" value="Pept_M24"/>
</dbReference>
<dbReference type="EMBL" id="JACOSL010000066">
    <property type="protein sequence ID" value="MBI1757564.1"/>
    <property type="molecule type" value="Genomic_DNA"/>
</dbReference>
<dbReference type="Gene3D" id="3.90.230.10">
    <property type="entry name" value="Creatinase/methionine aminopeptidase superfamily"/>
    <property type="match status" value="1"/>
</dbReference>
<name>A0A931LUH5_FIMGI</name>
<dbReference type="SUPFAM" id="SSF55920">
    <property type="entry name" value="Creatinase/aminopeptidase"/>
    <property type="match status" value="1"/>
</dbReference>
<dbReference type="InterPro" id="IPR036005">
    <property type="entry name" value="Creatinase/aminopeptidase-like"/>
</dbReference>
<organism evidence="2 3">
    <name type="scientific">Fimbriimonas ginsengisoli</name>
    <dbReference type="NCBI Taxonomy" id="1005039"/>
    <lineage>
        <taxon>Bacteria</taxon>
        <taxon>Bacillati</taxon>
        <taxon>Armatimonadota</taxon>
        <taxon>Fimbriimonadia</taxon>
        <taxon>Fimbriimonadales</taxon>
        <taxon>Fimbriimonadaceae</taxon>
        <taxon>Fimbriimonas</taxon>
    </lineage>
</organism>
<accession>A0A931LUH5</accession>
<dbReference type="InterPro" id="IPR029149">
    <property type="entry name" value="Creatin/AminoP/Spt16_N"/>
</dbReference>
<dbReference type="PANTHER" id="PTHR46112">
    <property type="entry name" value="AMINOPEPTIDASE"/>
    <property type="match status" value="1"/>
</dbReference>
<evidence type="ECO:0000313" key="3">
    <source>
        <dbReference type="Proteomes" id="UP000727962"/>
    </source>
</evidence>
<evidence type="ECO:0000259" key="1">
    <source>
        <dbReference type="Pfam" id="PF00557"/>
    </source>
</evidence>
<keyword evidence="2" id="KW-0031">Aminopeptidase</keyword>
<reference evidence="2" key="1">
    <citation type="submission" date="2020-07" db="EMBL/GenBank/DDBJ databases">
        <title>Huge and variable diversity of episymbiotic CPR bacteria and DPANN archaea in groundwater ecosystems.</title>
        <authorList>
            <person name="He C.Y."/>
            <person name="Keren R."/>
            <person name="Whittaker M."/>
            <person name="Farag I.F."/>
            <person name="Doudna J."/>
            <person name="Cate J.H.D."/>
            <person name="Banfield J.F."/>
        </authorList>
    </citation>
    <scope>NUCLEOTIDE SEQUENCE</scope>
    <source>
        <strain evidence="2">NC_groundwater_17_Pr7_B-0.1um_64_12</strain>
    </source>
</reference>
<dbReference type="AlphaFoldDB" id="A0A931LUH5"/>
<protein>
    <submittedName>
        <fullName evidence="2">Aminopeptidase P family protein</fullName>
    </submittedName>
</protein>
<feature type="domain" description="Peptidase M24" evidence="1">
    <location>
        <begin position="164"/>
        <end position="382"/>
    </location>
</feature>
<evidence type="ECO:0000313" key="2">
    <source>
        <dbReference type="EMBL" id="MBI1757564.1"/>
    </source>
</evidence>